<dbReference type="Pfam" id="PF00378">
    <property type="entry name" value="ECH_1"/>
    <property type="match status" value="1"/>
</dbReference>
<dbReference type="OrthoDB" id="9807606at2"/>
<organism evidence="2 3">
    <name type="scientific">Mycolicibacterium moriokaense</name>
    <dbReference type="NCBI Taxonomy" id="39691"/>
    <lineage>
        <taxon>Bacteria</taxon>
        <taxon>Bacillati</taxon>
        <taxon>Actinomycetota</taxon>
        <taxon>Actinomycetes</taxon>
        <taxon>Mycobacteriales</taxon>
        <taxon>Mycobacteriaceae</taxon>
        <taxon>Mycolicibacterium</taxon>
    </lineage>
</organism>
<evidence type="ECO:0000313" key="2">
    <source>
        <dbReference type="EMBL" id="PXX01643.1"/>
    </source>
</evidence>
<evidence type="ECO:0000313" key="3">
    <source>
        <dbReference type="Proteomes" id="UP000247781"/>
    </source>
</evidence>
<dbReference type="InterPro" id="IPR001753">
    <property type="entry name" value="Enoyl-CoA_hydra/iso"/>
</dbReference>
<dbReference type="SUPFAM" id="SSF52096">
    <property type="entry name" value="ClpP/crotonase"/>
    <property type="match status" value="1"/>
</dbReference>
<gene>
    <name evidence="2" type="ORF">C8E89_12737</name>
</gene>
<dbReference type="GO" id="GO:0006635">
    <property type="term" value="P:fatty acid beta-oxidation"/>
    <property type="evidence" value="ECO:0007669"/>
    <property type="project" value="TreeGrafter"/>
</dbReference>
<dbReference type="Gene3D" id="3.90.226.10">
    <property type="entry name" value="2-enoyl-CoA Hydratase, Chain A, domain 1"/>
    <property type="match status" value="1"/>
</dbReference>
<reference evidence="3" key="1">
    <citation type="submission" date="2018-05" db="EMBL/GenBank/DDBJ databases">
        <authorList>
            <person name="Deangelis K."/>
            <person name="Huntemann M."/>
            <person name="Clum A."/>
            <person name="Pillay M."/>
            <person name="Palaniappan K."/>
            <person name="Varghese N."/>
            <person name="Mikhailova N."/>
            <person name="Stamatis D."/>
            <person name="Reddy T."/>
            <person name="Daum C."/>
            <person name="Shapiro N."/>
            <person name="Ivanova N."/>
            <person name="Kyrpides N."/>
            <person name="Woyke T."/>
        </authorList>
    </citation>
    <scope>NUCLEOTIDE SEQUENCE [LARGE SCALE GENOMIC DNA]</scope>
    <source>
        <strain evidence="3">GAS496</strain>
    </source>
</reference>
<reference evidence="2 3" key="2">
    <citation type="submission" date="2018-06" db="EMBL/GenBank/DDBJ databases">
        <title>Sequencing of bacterial isolates from soil warming experiment in Harvard Forest, Massachusetts, USA.</title>
        <authorList>
            <person name="Deangelis K.PhD."/>
        </authorList>
    </citation>
    <scope>NUCLEOTIDE SEQUENCE [LARGE SCALE GENOMIC DNA]</scope>
    <source>
        <strain evidence="2 3">GAS496</strain>
    </source>
</reference>
<proteinExistence type="predicted"/>
<name>A0A318H8F1_9MYCO</name>
<dbReference type="PANTHER" id="PTHR11941">
    <property type="entry name" value="ENOYL-COA HYDRATASE-RELATED"/>
    <property type="match status" value="1"/>
</dbReference>
<protein>
    <submittedName>
        <fullName evidence="2">Enoyl-CoA hydratase/carnithine racemase</fullName>
    </submittedName>
</protein>
<keyword evidence="3" id="KW-1185">Reference proteome</keyword>
<evidence type="ECO:0000256" key="1">
    <source>
        <dbReference type="ARBA" id="ARBA00023098"/>
    </source>
</evidence>
<sequence>MERTRMTTVRYAVESGVASIVLDRPPVNAYDDELHDQLNAAWYRAARDADARVIVVRAEGKHFCAGADMDAEHSVNRDPDAMSPPEEMSFIRNLMKPTIAAVQGGCVGGAQRFVFPCDLIFCSDDAFFSDPMVHMGIGGIPAPIHAWMYGPRLAKEMLFSGMRMPAQRLYAAGLVNRIYPRETLVSETLAFAREIAQANAAALRQAKRSVDITMDIAGQHYIANRFSEALDGESNGVVSQERGNGER</sequence>
<dbReference type="InterPro" id="IPR029045">
    <property type="entry name" value="ClpP/crotonase-like_dom_sf"/>
</dbReference>
<dbReference type="GO" id="GO:0003824">
    <property type="term" value="F:catalytic activity"/>
    <property type="evidence" value="ECO:0007669"/>
    <property type="project" value="UniProtKB-ARBA"/>
</dbReference>
<dbReference type="AlphaFoldDB" id="A0A318H8F1"/>
<comment type="caution">
    <text evidence="2">The sequence shown here is derived from an EMBL/GenBank/DDBJ whole genome shotgun (WGS) entry which is preliminary data.</text>
</comment>
<dbReference type="EMBL" id="QJJU01000027">
    <property type="protein sequence ID" value="PXX01643.1"/>
    <property type="molecule type" value="Genomic_DNA"/>
</dbReference>
<accession>A0A318H8F1</accession>
<keyword evidence="1" id="KW-0443">Lipid metabolism</keyword>
<dbReference type="Proteomes" id="UP000247781">
    <property type="component" value="Unassembled WGS sequence"/>
</dbReference>
<dbReference type="CDD" id="cd06558">
    <property type="entry name" value="crotonase-like"/>
    <property type="match status" value="1"/>
</dbReference>
<dbReference type="PANTHER" id="PTHR11941:SF54">
    <property type="entry name" value="ENOYL-COA HYDRATASE, MITOCHONDRIAL"/>
    <property type="match status" value="1"/>
</dbReference>